<reference evidence="2 3" key="1">
    <citation type="submission" date="2019-05" db="EMBL/GenBank/DDBJ databases">
        <title>Another draft genome of Portunus trituberculatus and its Hox gene families provides insights of decapod evolution.</title>
        <authorList>
            <person name="Jeong J.-H."/>
            <person name="Song I."/>
            <person name="Kim S."/>
            <person name="Choi T."/>
            <person name="Kim D."/>
            <person name="Ryu S."/>
            <person name="Kim W."/>
        </authorList>
    </citation>
    <scope>NUCLEOTIDE SEQUENCE [LARGE SCALE GENOMIC DNA]</scope>
    <source>
        <tissue evidence="2">Muscle</tissue>
    </source>
</reference>
<evidence type="ECO:0000256" key="1">
    <source>
        <dbReference type="SAM" id="MobiDB-lite"/>
    </source>
</evidence>
<sequence>MEIRNLESRAVGHRLRAPPGDALSGTSRQPDALRCGRLLSFRI</sequence>
<protein>
    <submittedName>
        <fullName evidence="2">Uncharacterized protein</fullName>
    </submittedName>
</protein>
<dbReference type="Proteomes" id="UP000324222">
    <property type="component" value="Unassembled WGS sequence"/>
</dbReference>
<name>A0A5B7FI80_PORTR</name>
<organism evidence="2 3">
    <name type="scientific">Portunus trituberculatus</name>
    <name type="common">Swimming crab</name>
    <name type="synonym">Neptunus trituberculatus</name>
    <dbReference type="NCBI Taxonomy" id="210409"/>
    <lineage>
        <taxon>Eukaryota</taxon>
        <taxon>Metazoa</taxon>
        <taxon>Ecdysozoa</taxon>
        <taxon>Arthropoda</taxon>
        <taxon>Crustacea</taxon>
        <taxon>Multicrustacea</taxon>
        <taxon>Malacostraca</taxon>
        <taxon>Eumalacostraca</taxon>
        <taxon>Eucarida</taxon>
        <taxon>Decapoda</taxon>
        <taxon>Pleocyemata</taxon>
        <taxon>Brachyura</taxon>
        <taxon>Eubrachyura</taxon>
        <taxon>Portunoidea</taxon>
        <taxon>Portunidae</taxon>
        <taxon>Portuninae</taxon>
        <taxon>Portunus</taxon>
    </lineage>
</organism>
<evidence type="ECO:0000313" key="3">
    <source>
        <dbReference type="Proteomes" id="UP000324222"/>
    </source>
</evidence>
<feature type="region of interest" description="Disordered" evidence="1">
    <location>
        <begin position="1"/>
        <end position="29"/>
    </location>
</feature>
<keyword evidence="3" id="KW-1185">Reference proteome</keyword>
<evidence type="ECO:0000313" key="2">
    <source>
        <dbReference type="EMBL" id="MPC47320.1"/>
    </source>
</evidence>
<dbReference type="AlphaFoldDB" id="A0A5B7FI80"/>
<gene>
    <name evidence="2" type="ORF">E2C01_041061</name>
</gene>
<accession>A0A5B7FI80</accession>
<dbReference type="EMBL" id="VSRR010007670">
    <property type="protein sequence ID" value="MPC47320.1"/>
    <property type="molecule type" value="Genomic_DNA"/>
</dbReference>
<comment type="caution">
    <text evidence="2">The sequence shown here is derived from an EMBL/GenBank/DDBJ whole genome shotgun (WGS) entry which is preliminary data.</text>
</comment>
<proteinExistence type="predicted"/>